<name>A0ABM8AM90_9BACT</name>
<dbReference type="Proteomes" id="UP001061361">
    <property type="component" value="Chromosome"/>
</dbReference>
<evidence type="ECO:0000313" key="1">
    <source>
        <dbReference type="EMBL" id="BDQ32505.1"/>
    </source>
</evidence>
<organism evidence="1 2">
    <name type="scientific">Pseudodesulfovibrio portus</name>
    <dbReference type="NCBI Taxonomy" id="231439"/>
    <lineage>
        <taxon>Bacteria</taxon>
        <taxon>Pseudomonadati</taxon>
        <taxon>Thermodesulfobacteriota</taxon>
        <taxon>Desulfovibrionia</taxon>
        <taxon>Desulfovibrionales</taxon>
        <taxon>Desulfovibrionaceae</taxon>
    </lineage>
</organism>
<proteinExistence type="predicted"/>
<evidence type="ECO:0000313" key="2">
    <source>
        <dbReference type="Proteomes" id="UP001061361"/>
    </source>
</evidence>
<dbReference type="EMBL" id="AP026708">
    <property type="protein sequence ID" value="BDQ32505.1"/>
    <property type="molecule type" value="Genomic_DNA"/>
</dbReference>
<sequence>MEYVHSRFFQFILLVLSLVIVLSPGPSMAGNTVTFALFSREWAPFEMIVDGEPVGAAVELFKALMPPDVETTVELCPSPRSKLREPSGPVFARLESREWVKDAENFLWSEPVTSVKTVMYSSKTNPREYAGDASLYGLTVGCIKGFVYPIAEHLFARGKVVRYDVNDDLILLRMVKAGRVDVAFFDDISIAWMISKSEEMNNSDFHIAGNHLGSEDLRFFFSKHKAWEERLPEINRLIREKRADGTIDAIINRYR</sequence>
<accession>A0ABM8AM90</accession>
<protein>
    <recommendedName>
        <fullName evidence="3">Solute-binding protein family 3/N-terminal domain-containing protein</fullName>
    </recommendedName>
</protein>
<dbReference type="SUPFAM" id="SSF53850">
    <property type="entry name" value="Periplasmic binding protein-like II"/>
    <property type="match status" value="1"/>
</dbReference>
<dbReference type="PANTHER" id="PTHR35936">
    <property type="entry name" value="MEMBRANE-BOUND LYTIC MUREIN TRANSGLYCOSYLASE F"/>
    <property type="match status" value="1"/>
</dbReference>
<dbReference type="Gene3D" id="3.40.190.10">
    <property type="entry name" value="Periplasmic binding protein-like II"/>
    <property type="match status" value="2"/>
</dbReference>
<reference evidence="1" key="1">
    <citation type="submission" date="2022-08" db="EMBL/GenBank/DDBJ databases">
        <title>Genome Sequence of the sulphate-reducing bacterium, Pseudodesulfovibrio portus JCM14722.</title>
        <authorList>
            <person name="Kondo R."/>
            <person name="Kataoka T."/>
        </authorList>
    </citation>
    <scope>NUCLEOTIDE SEQUENCE</scope>
    <source>
        <strain evidence="1">JCM 14722</strain>
    </source>
</reference>
<dbReference type="PANTHER" id="PTHR35936:SF35">
    <property type="entry name" value="L-CYSTINE-BINDING PROTEIN TCYJ"/>
    <property type="match status" value="1"/>
</dbReference>
<keyword evidence="2" id="KW-1185">Reference proteome</keyword>
<evidence type="ECO:0008006" key="3">
    <source>
        <dbReference type="Google" id="ProtNLM"/>
    </source>
</evidence>
<gene>
    <name evidence="1" type="ORF">JCM14722_00470</name>
</gene>